<keyword evidence="6" id="KW-0256">Endoplasmic reticulum</keyword>
<dbReference type="GO" id="GO:0015450">
    <property type="term" value="F:protein-transporting ATPase activity"/>
    <property type="evidence" value="ECO:0007669"/>
    <property type="project" value="EnsemblFungi"/>
</dbReference>
<dbReference type="GO" id="GO:0005048">
    <property type="term" value="F:signal sequence binding"/>
    <property type="evidence" value="ECO:0007669"/>
    <property type="project" value="EnsemblFungi"/>
</dbReference>
<evidence type="ECO:0000256" key="8">
    <source>
        <dbReference type="ARBA" id="ARBA00022989"/>
    </source>
</evidence>
<dbReference type="GO" id="GO:0070843">
    <property type="term" value="P:misfolded protein transport"/>
    <property type="evidence" value="ECO:0007669"/>
    <property type="project" value="EnsemblFungi"/>
</dbReference>
<feature type="domain" description="Translocon Sec61/SecY plug" evidence="15">
    <location>
        <begin position="40"/>
        <end position="74"/>
    </location>
</feature>
<dbReference type="GeneID" id="30983591"/>
<dbReference type="GO" id="GO:0031204">
    <property type="term" value="P:post-translational protein targeting to membrane, translocation"/>
    <property type="evidence" value="ECO:0007669"/>
    <property type="project" value="EnsemblFungi"/>
</dbReference>
<dbReference type="InterPro" id="IPR023201">
    <property type="entry name" value="SecY_dom_sf"/>
</dbReference>
<comment type="subcellular location">
    <subcellularLocation>
        <location evidence="1">Endoplasmic reticulum membrane</location>
        <topology evidence="1">Multi-pass membrane protein</topology>
    </subcellularLocation>
    <subcellularLocation>
        <location evidence="12">Membrane</location>
        <topology evidence="12">Multi-pass membrane protein</topology>
    </subcellularLocation>
</comment>
<evidence type="ECO:0000313" key="16">
    <source>
        <dbReference type="EMBL" id="ODV80728.1"/>
    </source>
</evidence>
<feature type="transmembrane region" description="Helical" evidence="14">
    <location>
        <begin position="243"/>
        <end position="264"/>
    </location>
</feature>
<dbReference type="InterPro" id="IPR002208">
    <property type="entry name" value="SecY/SEC61-alpha"/>
</dbReference>
<evidence type="ECO:0000256" key="10">
    <source>
        <dbReference type="ARBA" id="ARBA00023136"/>
    </source>
</evidence>
<evidence type="ECO:0000256" key="6">
    <source>
        <dbReference type="ARBA" id="ARBA00022824"/>
    </source>
</evidence>
<feature type="transmembrane region" description="Helical" evidence="14">
    <location>
        <begin position="361"/>
        <end position="381"/>
    </location>
</feature>
<keyword evidence="7 12" id="KW-0653">Protein transport</keyword>
<dbReference type="Pfam" id="PF00344">
    <property type="entry name" value="SecY"/>
    <property type="match status" value="1"/>
</dbReference>
<evidence type="ECO:0000256" key="4">
    <source>
        <dbReference type="ARBA" id="ARBA00022448"/>
    </source>
</evidence>
<gene>
    <name evidence="16" type="ORF">CANTADRAFT_4739</name>
</gene>
<dbReference type="Proteomes" id="UP000094285">
    <property type="component" value="Unassembled WGS sequence"/>
</dbReference>
<dbReference type="STRING" id="984487.A0A1E4SML3"/>
<comment type="function">
    <text evidence="11">Appears to play a crucial role in the insertion of secretory and membrane polypeptides into the ER. It is required for assembly of membrane and secretory proteins and is essential for cell growth. It interacts with other membrane proteins required for protein translocation. Upon binding to SEC62/63 complex, secretory precursor polypeptides may engage SEC61 to begin membrane penetration event. A cycle of assembly and disassembly of SEC62/63 from SEC61 may govern the activity of the translocase.</text>
</comment>
<evidence type="ECO:0000256" key="5">
    <source>
        <dbReference type="ARBA" id="ARBA00022692"/>
    </source>
</evidence>
<dbReference type="PANTHER" id="PTHR10906">
    <property type="entry name" value="SECY/SEC61-ALPHA FAMILY MEMBER"/>
    <property type="match status" value="1"/>
</dbReference>
<dbReference type="NCBIfam" id="TIGR00967">
    <property type="entry name" value="3a0501s007"/>
    <property type="match status" value="1"/>
</dbReference>
<dbReference type="NCBIfam" id="NF006341">
    <property type="entry name" value="PRK08568.1-5"/>
    <property type="match status" value="1"/>
</dbReference>
<evidence type="ECO:0000259" key="15">
    <source>
        <dbReference type="Pfam" id="PF10559"/>
    </source>
</evidence>
<comment type="similarity">
    <text evidence="2 13">Belongs to the SecY/SEC61-alpha family.</text>
</comment>
<reference evidence="17" key="1">
    <citation type="submission" date="2016-05" db="EMBL/GenBank/DDBJ databases">
        <title>Comparative genomics of biotechnologically important yeasts.</title>
        <authorList>
            <consortium name="DOE Joint Genome Institute"/>
            <person name="Riley R."/>
            <person name="Haridas S."/>
            <person name="Wolfe K.H."/>
            <person name="Lopes M.R."/>
            <person name="Hittinger C.T."/>
            <person name="Goker M."/>
            <person name="Salamov A."/>
            <person name="Wisecaver J."/>
            <person name="Long T.M."/>
            <person name="Aerts A.L."/>
            <person name="Barry K."/>
            <person name="Choi C."/>
            <person name="Clum A."/>
            <person name="Coughlan A.Y."/>
            <person name="Deshpande S."/>
            <person name="Douglass A.P."/>
            <person name="Hanson S.J."/>
            <person name="Klenk H.-P."/>
            <person name="Labutti K."/>
            <person name="Lapidus A."/>
            <person name="Lindquist E."/>
            <person name="Lipzen A."/>
            <person name="Meier-Kolthoff J.P."/>
            <person name="Ohm R.A."/>
            <person name="Otillar R.P."/>
            <person name="Pangilinan J."/>
            <person name="Peng Y."/>
            <person name="Rokas A."/>
            <person name="Rosa C.A."/>
            <person name="Scheuner C."/>
            <person name="Sibirny A.A."/>
            <person name="Slot J.C."/>
            <person name="Stielow J.B."/>
            <person name="Sun H."/>
            <person name="Kurtzman C.P."/>
            <person name="Blackwell M."/>
            <person name="Grigoriev I.V."/>
            <person name="Jeffries T.W."/>
        </authorList>
    </citation>
    <scope>NUCLEOTIDE SEQUENCE [LARGE SCALE GENOMIC DNA]</scope>
    <source>
        <strain evidence="17">NRRL Y-17324</strain>
    </source>
</reference>
<feature type="transmembrane region" description="Helical" evidence="14">
    <location>
        <begin position="115"/>
        <end position="138"/>
    </location>
</feature>
<keyword evidence="4 12" id="KW-0813">Transport</keyword>
<dbReference type="InterPro" id="IPR030659">
    <property type="entry name" value="SecY_CS"/>
</dbReference>
<keyword evidence="10 14" id="KW-0472">Membrane</keyword>
<dbReference type="GO" id="GO:1904680">
    <property type="term" value="F:peptide transmembrane transporter activity"/>
    <property type="evidence" value="ECO:0007669"/>
    <property type="project" value="EnsemblFungi"/>
</dbReference>
<evidence type="ECO:0000256" key="12">
    <source>
        <dbReference type="RuleBase" id="RU003484"/>
    </source>
</evidence>
<dbReference type="GO" id="GO:0006616">
    <property type="term" value="P:SRP-dependent cotranslational protein targeting to membrane, translocation"/>
    <property type="evidence" value="ECO:0007669"/>
    <property type="project" value="EnsemblFungi"/>
</dbReference>
<evidence type="ECO:0000256" key="2">
    <source>
        <dbReference type="ARBA" id="ARBA00005751"/>
    </source>
</evidence>
<organism evidence="16 17">
    <name type="scientific">Suhomyces tanzawaensis NRRL Y-17324</name>
    <dbReference type="NCBI Taxonomy" id="984487"/>
    <lineage>
        <taxon>Eukaryota</taxon>
        <taxon>Fungi</taxon>
        <taxon>Dikarya</taxon>
        <taxon>Ascomycota</taxon>
        <taxon>Saccharomycotina</taxon>
        <taxon>Pichiomycetes</taxon>
        <taxon>Debaryomycetaceae</taxon>
        <taxon>Suhomyces</taxon>
    </lineage>
</organism>
<dbReference type="SUPFAM" id="SSF103491">
    <property type="entry name" value="Preprotein translocase SecY subunit"/>
    <property type="match status" value="1"/>
</dbReference>
<feature type="transmembrane region" description="Helical" evidence="14">
    <location>
        <begin position="439"/>
        <end position="457"/>
    </location>
</feature>
<dbReference type="AlphaFoldDB" id="A0A1E4SML3"/>
<evidence type="ECO:0000256" key="3">
    <source>
        <dbReference type="ARBA" id="ARBA00011537"/>
    </source>
</evidence>
<evidence type="ECO:0000256" key="13">
    <source>
        <dbReference type="RuleBase" id="RU004349"/>
    </source>
</evidence>
<dbReference type="PROSITE" id="PS00756">
    <property type="entry name" value="SECY_2"/>
    <property type="match status" value="1"/>
</dbReference>
<evidence type="ECO:0000313" key="17">
    <source>
        <dbReference type="Proteomes" id="UP000094285"/>
    </source>
</evidence>
<dbReference type="GO" id="GO:0030970">
    <property type="term" value="P:retrograde protein transport, ER to cytosol"/>
    <property type="evidence" value="ECO:0007669"/>
    <property type="project" value="EnsemblFungi"/>
</dbReference>
<keyword evidence="9 12" id="KW-0811">Translocation</keyword>
<comment type="subunit">
    <text evidence="3">Heterotrimeric complex composed of SEC61-alpha, SEC61-beta and SEC61-gamma.</text>
</comment>
<name>A0A1E4SML3_9ASCO</name>
<protein>
    <submittedName>
        <fullName evidence="16">Protein transport protein SEC61 subunit alpha</fullName>
    </submittedName>
</protein>
<dbReference type="FunFam" id="1.10.3370.10:FF:000002">
    <property type="entry name" value="Transport Sec61 subunit alpha isoform 2"/>
    <property type="match status" value="1"/>
</dbReference>
<keyword evidence="17" id="KW-1185">Reference proteome</keyword>
<evidence type="ECO:0000256" key="11">
    <source>
        <dbReference type="ARBA" id="ARBA00053402"/>
    </source>
</evidence>
<proteinExistence type="inferred from homology"/>
<feature type="transmembrane region" description="Helical" evidence="14">
    <location>
        <begin position="415"/>
        <end position="433"/>
    </location>
</feature>
<dbReference type="OrthoDB" id="420669at2759"/>
<evidence type="ECO:0000256" key="9">
    <source>
        <dbReference type="ARBA" id="ARBA00023010"/>
    </source>
</evidence>
<feature type="transmembrane region" description="Helical" evidence="14">
    <location>
        <begin position="144"/>
        <end position="166"/>
    </location>
</feature>
<dbReference type="PROSITE" id="PS00755">
    <property type="entry name" value="SECY_1"/>
    <property type="match status" value="1"/>
</dbReference>
<dbReference type="EMBL" id="KV453910">
    <property type="protein sequence ID" value="ODV80728.1"/>
    <property type="molecule type" value="Genomic_DNA"/>
</dbReference>
<feature type="transmembrane region" description="Helical" evidence="14">
    <location>
        <begin position="284"/>
        <end position="310"/>
    </location>
</feature>
<dbReference type="Gene3D" id="1.10.3370.10">
    <property type="entry name" value="SecY subunit domain"/>
    <property type="match status" value="1"/>
</dbReference>
<dbReference type="Pfam" id="PF10559">
    <property type="entry name" value="Plug_translocon"/>
    <property type="match status" value="1"/>
</dbReference>
<dbReference type="GO" id="GO:0000324">
    <property type="term" value="C:fungal-type vacuole"/>
    <property type="evidence" value="ECO:0007669"/>
    <property type="project" value="EnsemblFungi"/>
</dbReference>
<evidence type="ECO:0000256" key="1">
    <source>
        <dbReference type="ARBA" id="ARBA00004477"/>
    </source>
</evidence>
<keyword evidence="8 14" id="KW-1133">Transmembrane helix</keyword>
<keyword evidence="5 12" id="KW-0812">Transmembrane</keyword>
<accession>A0A1E4SML3</accession>
<feature type="transmembrane region" description="Helical" evidence="14">
    <location>
        <begin position="74"/>
        <end position="94"/>
    </location>
</feature>
<evidence type="ECO:0000256" key="7">
    <source>
        <dbReference type="ARBA" id="ARBA00022927"/>
    </source>
</evidence>
<dbReference type="RefSeq" id="XP_020065850.1">
    <property type="nucleotide sequence ID" value="XM_020209455.1"/>
</dbReference>
<evidence type="ECO:0000256" key="14">
    <source>
        <dbReference type="SAM" id="Phobius"/>
    </source>
</evidence>
<dbReference type="PIRSF" id="PIRSF004557">
    <property type="entry name" value="SecY"/>
    <property type="match status" value="1"/>
</dbReference>
<dbReference type="InterPro" id="IPR019561">
    <property type="entry name" value="Translocon_Sec61/SecY_plug_dom"/>
</dbReference>
<dbReference type="GO" id="GO:0005784">
    <property type="term" value="C:Sec61 translocon complex"/>
    <property type="evidence" value="ECO:0007669"/>
    <property type="project" value="EnsemblFungi"/>
</dbReference>
<feature type="transmembrane region" description="Helical" evidence="14">
    <location>
        <begin position="32"/>
        <end position="54"/>
    </location>
</feature>
<sequence>MSFRVLDLVKPFAPFVPEVIAPERKVSFQQRVMWTGVTLLIFLVMSEIPLYGIASSDGSDPLFWLRMMLASNRGTLMELGISPIVSAGMVFQLLQGTKLIHVDMQNKTDRDQFQTAQKLFAILLAVGQATVYVLTGMYGPPSSLGVGVCLLLVLQLVFAGIVVILLDELLQKGYGLGSGISLFTATNVCEQVFWKAFAPTTANYGKGTEFEGAVVALFHLLGSRKDKKRALIEAFYRGNLPNMLQLFATVFVFFLVVYLQGFRVELPLKSTRQRGPYALYPIRLFYTSNIPIMLQSALTSNVFIISQMLFMRWPNNVFVKLLGGWDARPGHAQLFAVSGLSYYIQPPLSFTEALLDPIKTVIYIVFVLGSCALFSTTWIEISGSSPRDVAKQFKEQGLVIAGHRDTSAYRELKKIIPTAAAFGGATIGALSVFCDLVGTLGSGTSILLAVTTIYGYFELAAKEGGFGKSVVAGFSDGI</sequence>